<evidence type="ECO:0000256" key="1">
    <source>
        <dbReference type="SAM" id="MobiDB-lite"/>
    </source>
</evidence>
<organism evidence="3 4">
    <name type="scientific">Paenibacillus xerothermodurans</name>
    <dbReference type="NCBI Taxonomy" id="1977292"/>
    <lineage>
        <taxon>Bacteria</taxon>
        <taxon>Bacillati</taxon>
        <taxon>Bacillota</taxon>
        <taxon>Bacilli</taxon>
        <taxon>Bacillales</taxon>
        <taxon>Paenibacillaceae</taxon>
        <taxon>Paenibacillus</taxon>
    </lineage>
</organism>
<evidence type="ECO:0000259" key="2">
    <source>
        <dbReference type="Pfam" id="PF13472"/>
    </source>
</evidence>
<gene>
    <name evidence="3" type="ORF">CBW46_005700</name>
</gene>
<dbReference type="Gene3D" id="3.40.50.1110">
    <property type="entry name" value="SGNH hydrolase"/>
    <property type="match status" value="1"/>
</dbReference>
<sequence length="274" mass="30262">MFSTRFIWRTVGLAALLSTLICIFGFVYAVNQIIYPKPAVSTETQAPAETEKPDSPPMADKDKINIVALGDSLTAGTGDLTGRGYVGQTKEMLADRLGKPVYVLNNFAIPGYRTTDLLKDMDANKGIGTAVSEADIVLLTIGANDLFQGGQDIFSGESDEGFNPGAGVGRMPAAMQRLEQIIDRLHQYNPNAIICYVGLYHPFLDIDTKRDGGPIIQQWNSEAFQLANRYSHVIVVPTYDLFELNLSRYLYTDHFHPNQDGYARIAERIAQIVH</sequence>
<dbReference type="Proteomes" id="UP000214746">
    <property type="component" value="Unassembled WGS sequence"/>
</dbReference>
<dbReference type="InterPro" id="IPR051532">
    <property type="entry name" value="Ester_Hydrolysis_Enzymes"/>
</dbReference>
<protein>
    <submittedName>
        <fullName evidence="3">Lipase</fullName>
    </submittedName>
</protein>
<dbReference type="EMBL" id="NHRJ02000002">
    <property type="protein sequence ID" value="PZE21895.1"/>
    <property type="molecule type" value="Genomic_DNA"/>
</dbReference>
<evidence type="ECO:0000313" key="4">
    <source>
        <dbReference type="Proteomes" id="UP000214746"/>
    </source>
</evidence>
<reference evidence="3" key="1">
    <citation type="submission" date="2018-06" db="EMBL/GenBank/DDBJ databases">
        <title>Paenibacillus xerothermodurans sp. nov. an extremely dry heat resistant spore forming bacterium isolated from the soil of Cape Canaveral, Florida.</title>
        <authorList>
            <person name="Seuylemezian A."/>
            <person name="Kaur N."/>
            <person name="Patil P."/>
            <person name="Patil P."/>
            <person name="Mayilraj S."/>
            <person name="Vaishampayan P."/>
        </authorList>
    </citation>
    <scope>NUCLEOTIDE SEQUENCE [LARGE SCALE GENOMIC DNA]</scope>
    <source>
        <strain evidence="3">ATCC 27380</strain>
    </source>
</reference>
<dbReference type="AlphaFoldDB" id="A0A2W1NQW8"/>
<dbReference type="PANTHER" id="PTHR30383:SF27">
    <property type="entry name" value="SPORE GERMINATION LIPASE LIPC"/>
    <property type="match status" value="1"/>
</dbReference>
<name>A0A2W1NQW8_PAEXE</name>
<dbReference type="Pfam" id="PF13472">
    <property type="entry name" value="Lipase_GDSL_2"/>
    <property type="match status" value="1"/>
</dbReference>
<keyword evidence="4" id="KW-1185">Reference proteome</keyword>
<dbReference type="PANTHER" id="PTHR30383">
    <property type="entry name" value="THIOESTERASE 1/PROTEASE 1/LYSOPHOSPHOLIPASE L1"/>
    <property type="match status" value="1"/>
</dbReference>
<dbReference type="InterPro" id="IPR036514">
    <property type="entry name" value="SGNH_hydro_sf"/>
</dbReference>
<feature type="domain" description="SGNH hydrolase-type esterase" evidence="2">
    <location>
        <begin position="68"/>
        <end position="264"/>
    </location>
</feature>
<evidence type="ECO:0000313" key="3">
    <source>
        <dbReference type="EMBL" id="PZE21895.1"/>
    </source>
</evidence>
<dbReference type="GO" id="GO:0004622">
    <property type="term" value="F:phosphatidylcholine lysophospholipase activity"/>
    <property type="evidence" value="ECO:0007669"/>
    <property type="project" value="TreeGrafter"/>
</dbReference>
<dbReference type="RefSeq" id="WP_089199037.1">
    <property type="nucleotide sequence ID" value="NZ_NHRJ02000002.1"/>
</dbReference>
<dbReference type="InterPro" id="IPR013830">
    <property type="entry name" value="SGNH_hydro"/>
</dbReference>
<feature type="region of interest" description="Disordered" evidence="1">
    <location>
        <begin position="41"/>
        <end position="60"/>
    </location>
</feature>
<feature type="compositionally biased region" description="Basic and acidic residues" evidence="1">
    <location>
        <begin position="49"/>
        <end position="60"/>
    </location>
</feature>
<proteinExistence type="predicted"/>
<accession>A0A2W1NQW8</accession>
<comment type="caution">
    <text evidence="3">The sequence shown here is derived from an EMBL/GenBank/DDBJ whole genome shotgun (WGS) entry which is preliminary data.</text>
</comment>
<dbReference type="SUPFAM" id="SSF52266">
    <property type="entry name" value="SGNH hydrolase"/>
    <property type="match status" value="1"/>
</dbReference>
<dbReference type="OrthoDB" id="252349at2"/>